<dbReference type="PANTHER" id="PTHR31465">
    <property type="entry name" value="PROTEIN RTA1-RELATED"/>
    <property type="match status" value="1"/>
</dbReference>
<organism evidence="6 7">
    <name type="scientific">Cryptococcus wingfieldii CBS 7118</name>
    <dbReference type="NCBI Taxonomy" id="1295528"/>
    <lineage>
        <taxon>Eukaryota</taxon>
        <taxon>Fungi</taxon>
        <taxon>Dikarya</taxon>
        <taxon>Basidiomycota</taxon>
        <taxon>Agaricomycotina</taxon>
        <taxon>Tremellomycetes</taxon>
        <taxon>Tremellales</taxon>
        <taxon>Cryptococcaceae</taxon>
        <taxon>Cryptococcus</taxon>
    </lineage>
</organism>
<keyword evidence="4 5" id="KW-0472">Membrane</keyword>
<comment type="subcellular location">
    <subcellularLocation>
        <location evidence="1">Membrane</location>
        <topology evidence="1">Multi-pass membrane protein</topology>
    </subcellularLocation>
</comment>
<dbReference type="GO" id="GO:0016020">
    <property type="term" value="C:membrane"/>
    <property type="evidence" value="ECO:0007669"/>
    <property type="project" value="UniProtKB-SubCell"/>
</dbReference>
<dbReference type="RefSeq" id="XP_019034308.1">
    <property type="nucleotide sequence ID" value="XM_019173603.1"/>
</dbReference>
<dbReference type="OrthoDB" id="3358017at2759"/>
<evidence type="ECO:0000256" key="5">
    <source>
        <dbReference type="SAM" id="Phobius"/>
    </source>
</evidence>
<dbReference type="Pfam" id="PF04479">
    <property type="entry name" value="RTA1"/>
    <property type="match status" value="1"/>
</dbReference>
<dbReference type="GeneID" id="30190653"/>
<reference evidence="6 7" key="1">
    <citation type="submission" date="2016-06" db="EMBL/GenBank/DDBJ databases">
        <title>Evolution of pathogenesis and genome organization in the Tremellales.</title>
        <authorList>
            <person name="Cuomo C."/>
            <person name="Litvintseva A."/>
            <person name="Heitman J."/>
            <person name="Chen Y."/>
            <person name="Sun S."/>
            <person name="Springer D."/>
            <person name="Dromer F."/>
            <person name="Young S."/>
            <person name="Zeng Q."/>
            <person name="Chapman S."/>
            <person name="Gujja S."/>
            <person name="Saif S."/>
            <person name="Birren B."/>
        </authorList>
    </citation>
    <scope>NUCLEOTIDE SEQUENCE [LARGE SCALE GENOMIC DNA]</scope>
    <source>
        <strain evidence="6 7">CBS 7118</strain>
    </source>
</reference>
<dbReference type="InterPro" id="IPR007568">
    <property type="entry name" value="RTA1"/>
</dbReference>
<evidence type="ECO:0000256" key="1">
    <source>
        <dbReference type="ARBA" id="ARBA00004141"/>
    </source>
</evidence>
<dbReference type="AlphaFoldDB" id="A0A1E3JZ97"/>
<protein>
    <submittedName>
        <fullName evidence="6">Uncharacterized protein</fullName>
    </submittedName>
</protein>
<evidence type="ECO:0000256" key="4">
    <source>
        <dbReference type="ARBA" id="ARBA00023136"/>
    </source>
</evidence>
<evidence type="ECO:0000313" key="6">
    <source>
        <dbReference type="EMBL" id="ODO06208.1"/>
    </source>
</evidence>
<accession>A0A1E3JZ97</accession>
<keyword evidence="7" id="KW-1185">Reference proteome</keyword>
<dbReference type="PANTHER" id="PTHR31465:SF1">
    <property type="entry name" value="PROTEIN RTA1-RELATED"/>
    <property type="match status" value="1"/>
</dbReference>
<evidence type="ECO:0000256" key="2">
    <source>
        <dbReference type="ARBA" id="ARBA00022692"/>
    </source>
</evidence>
<feature type="transmembrane region" description="Helical" evidence="5">
    <location>
        <begin position="21"/>
        <end position="38"/>
    </location>
</feature>
<name>A0A1E3JZ97_9TREE</name>
<gene>
    <name evidence="6" type="ORF">L198_01440</name>
</gene>
<evidence type="ECO:0000313" key="7">
    <source>
        <dbReference type="Proteomes" id="UP000094819"/>
    </source>
</evidence>
<keyword evidence="2 5" id="KW-0812">Transmembrane</keyword>
<dbReference type="EMBL" id="AWGH01000003">
    <property type="protein sequence ID" value="ODO06208.1"/>
    <property type="molecule type" value="Genomic_DNA"/>
</dbReference>
<dbReference type="Proteomes" id="UP000094819">
    <property type="component" value="Unassembled WGS sequence"/>
</dbReference>
<sequence>MFGIRAYQDSAIWKKPNWEPLYFALGFTCLFFLIRSVFRTVELSDGYIGYLATHEGYLFGLDTLPLLLGVAICTVGSGQGGISRLTETLSSAGTLVLKGQQMRRGLRMSIL</sequence>
<evidence type="ECO:0000256" key="3">
    <source>
        <dbReference type="ARBA" id="ARBA00022989"/>
    </source>
</evidence>
<proteinExistence type="predicted"/>
<comment type="caution">
    <text evidence="6">The sequence shown here is derived from an EMBL/GenBank/DDBJ whole genome shotgun (WGS) entry which is preliminary data.</text>
</comment>
<keyword evidence="3 5" id="KW-1133">Transmembrane helix</keyword>
<feature type="transmembrane region" description="Helical" evidence="5">
    <location>
        <begin position="58"/>
        <end position="76"/>
    </location>
</feature>